<name>A0A317U627_9GAMM</name>
<organism evidence="2 3">
    <name type="scientific">Legionella qingyii</name>
    <dbReference type="NCBI Taxonomy" id="2184757"/>
    <lineage>
        <taxon>Bacteria</taxon>
        <taxon>Pseudomonadati</taxon>
        <taxon>Pseudomonadota</taxon>
        <taxon>Gammaproteobacteria</taxon>
        <taxon>Legionellales</taxon>
        <taxon>Legionellaceae</taxon>
        <taxon>Legionella</taxon>
    </lineage>
</organism>
<proteinExistence type="predicted"/>
<reference evidence="2 3" key="1">
    <citation type="submission" date="2018-05" db="EMBL/GenBank/DDBJ databases">
        <title>Legionella qingyii sp.nov., whole genome shotgun sequence.</title>
        <authorList>
            <person name="Wu H."/>
            <person name="Zhu Q."/>
            <person name="Hu C."/>
        </authorList>
    </citation>
    <scope>NUCLEOTIDE SEQUENCE [LARGE SCALE GENOMIC DNA]</scope>
    <source>
        <strain evidence="2 3">HEB18</strain>
    </source>
</reference>
<keyword evidence="1" id="KW-1133">Transmembrane helix</keyword>
<evidence type="ECO:0000313" key="2">
    <source>
        <dbReference type="EMBL" id="PWY55952.1"/>
    </source>
</evidence>
<protein>
    <submittedName>
        <fullName evidence="2">Uncharacterized protein</fullName>
    </submittedName>
</protein>
<dbReference type="AlphaFoldDB" id="A0A317U627"/>
<sequence>MVFEINEKAAVYEGRSVKKRIAVYENVVVVVVELSNRPNVVVVKVEEVIFLITLIIHVLHCLVVVDIIGVVHFRETKIAYSNC</sequence>
<keyword evidence="1" id="KW-0812">Transmembrane</keyword>
<comment type="caution">
    <text evidence="2">The sequence shown here is derived from an EMBL/GenBank/DDBJ whole genome shotgun (WGS) entry which is preliminary data.</text>
</comment>
<keyword evidence="1" id="KW-0472">Membrane</keyword>
<evidence type="ECO:0000313" key="3">
    <source>
        <dbReference type="Proteomes" id="UP000247152"/>
    </source>
</evidence>
<accession>A0A317U627</accession>
<dbReference type="Proteomes" id="UP000247152">
    <property type="component" value="Unassembled WGS sequence"/>
</dbReference>
<evidence type="ECO:0000256" key="1">
    <source>
        <dbReference type="SAM" id="Phobius"/>
    </source>
</evidence>
<gene>
    <name evidence="2" type="ORF">DGG96_09465</name>
</gene>
<feature type="transmembrane region" description="Helical" evidence="1">
    <location>
        <begin position="48"/>
        <end position="71"/>
    </location>
</feature>
<dbReference type="EMBL" id="QHJG01000013">
    <property type="protein sequence ID" value="PWY55952.1"/>
    <property type="molecule type" value="Genomic_DNA"/>
</dbReference>